<organism evidence="5 6">
    <name type="scientific">Candidatus Syntropharchaeum caldarium</name>
    <dbReference type="NCBI Taxonomy" id="1838285"/>
    <lineage>
        <taxon>Archaea</taxon>
        <taxon>Methanobacteriati</taxon>
        <taxon>Methanobacteriota</taxon>
        <taxon>Stenosarchaea group</taxon>
        <taxon>Methanomicrobia</taxon>
        <taxon>Methanosarcinales</taxon>
        <taxon>ANME-2 cluster</taxon>
        <taxon>Candidatus Syntropharchaeum</taxon>
    </lineage>
</organism>
<dbReference type="CDD" id="cd00198">
    <property type="entry name" value="vWFA"/>
    <property type="match status" value="2"/>
</dbReference>
<evidence type="ECO:0000259" key="3">
    <source>
        <dbReference type="PROSITE" id="PS50234"/>
    </source>
</evidence>
<reference evidence="5" key="1">
    <citation type="submission" date="2016-05" db="EMBL/GenBank/DDBJ databases">
        <title>Microbial consortia oxidize butane by reversing methanogenesis.</title>
        <authorList>
            <person name="Laso-Perez R."/>
            <person name="Richter M."/>
            <person name="Wegener G."/>
            <person name="Musat F."/>
        </authorList>
    </citation>
    <scope>NUCLEOTIDE SEQUENCE [LARGE SCALE GENOMIC DNA]</scope>
    <source>
        <strain evidence="5">BOX2</strain>
    </source>
</reference>
<dbReference type="PROSITE" id="PS50234">
    <property type="entry name" value="VWFA"/>
    <property type="match status" value="1"/>
</dbReference>
<dbReference type="Proteomes" id="UP000186940">
    <property type="component" value="Unassembled WGS sequence"/>
</dbReference>
<evidence type="ECO:0000313" key="6">
    <source>
        <dbReference type="Proteomes" id="UP000186940"/>
    </source>
</evidence>
<sequence length="1237" mass="134015">MILGNTSTITVTLYDANGSLADDTNVTFTTDFGAFTENSSSTYTTMTSGSSATAHLNTSSEVSVITVTANVTSNNSINDTTNVCFQCNESARNIDLTVTPSVCRADNDHTPLVLARVTDYCGNPKSDTWVDFTFNDSADIYKQKTNTTGYARFNISATAAVATYNITATINGTSITDTKTVTFEPVNLQLLVTPEPSVVAYQNYGDITVTKNSTIHLRLSYADVNGEKYALSNTLVNITTTNGTLGNGTVDNVTHLTTTTDSNGRASVNFTSFNGTLTTSTNVTITANATVNSTFEPTVNGSALIIVKGAPFLEVTTTYDPPSLSEAQLPHILNVTHTIIGKGELGENKPIDVIFVMDSSGSMDWNDPDDLRIAAAKNFVGKMNATDQAGVVDFDADAVLTQTLVFTDASGKASVNASLDEIDSSGNTAIYDGMHVATDEYACTLVNQYNLTSLLSGVTNTSLEANVTAAYPLSVESTHPYSNNYDNTWTICPEPGATAIRVNFTVNLNSGDYLYFYNANNESLGRCSYRWENNTQWSAWVQGDTIRIRLVTDGSGTDWGFKAYYAEVADNLPIESSHGRETDPYRDSGYYDGYMRDADYYTNLTIPGATAVRIKFRENLDYEDDRIYFYDGSDNPLGWIDWNWQSTTTYTDMLASPWAEGDTIKIRFTSGDNTKETDYGYKGYYVEYLTSGVPVESTHGFHTDMIDNGSPYGYPHGSDYNLDDGDYFYMYDQNGTVLPEVNGWSYDHDGGTYWTPWVSGDTILTRLVSDNSGDTDYGFRIGDWQTGASGNPRDSVRIEILLTDGETNSDDYDGDDEIQRAIDNGIRVYTVGLTGDVNEDELRNIADQTGGKYYKAEDASALDPIFEEIYTDVQAIANGMTVNVHLAYEDTTAQITRGRYINGSTTMSFTDYNETTMTNESFTTCLNDTNLDCSPTLYNGSDYQQLQFNVNKSIGVNDTLVISYQLWVNSTGDVIIGGSIDNIGELIVPGIGSGYSIYTTDPPDSDPIDNPPTADFTADSKWQSGIADPDFIVNPGDAVTFDGSSSWDDLAIVNHTWLISEDGVVINASGVISGYPGTYVYSNFTNTTATYTINLTVRDISNHTDTESKTLKVTNSCSISLSASPTEIYANGGSSNLTATLTNGTGSAIQGVTITFSQPLGTFGIFNSSTDTTDSAGDSMVLFTAGSTVGIATVKAATPGSATTQPWFYATSDSTYYNYDDATTNITILPSGQITLS</sequence>
<comment type="similarity">
    <text evidence="1">Belongs to the intimin/invasin family.</text>
</comment>
<dbReference type="InterPro" id="IPR002035">
    <property type="entry name" value="VWF_A"/>
</dbReference>
<evidence type="ECO:0000256" key="1">
    <source>
        <dbReference type="ARBA" id="ARBA00010116"/>
    </source>
</evidence>
<protein>
    <submittedName>
        <fullName evidence="5">Protein containing von Willebrand factor, type A</fullName>
    </submittedName>
</protein>
<evidence type="ECO:0000256" key="2">
    <source>
        <dbReference type="ARBA" id="ARBA00023157"/>
    </source>
</evidence>
<dbReference type="SMART" id="SM00634">
    <property type="entry name" value="BID_1"/>
    <property type="match status" value="2"/>
</dbReference>
<dbReference type="SMART" id="SM00042">
    <property type="entry name" value="CUB"/>
    <property type="match status" value="1"/>
</dbReference>
<proteinExistence type="inferred from homology"/>
<dbReference type="EMBL" id="LYOS01000002">
    <property type="protein sequence ID" value="OFV68255.1"/>
    <property type="molecule type" value="Genomic_DNA"/>
</dbReference>
<dbReference type="Gene3D" id="3.40.50.410">
    <property type="entry name" value="von Willebrand factor, type A domain"/>
    <property type="match status" value="2"/>
</dbReference>
<accession>A0A1F2PB20</accession>
<feature type="domain" description="VWFA" evidence="3">
    <location>
        <begin position="789"/>
        <end position="869"/>
    </location>
</feature>
<evidence type="ECO:0000313" key="5">
    <source>
        <dbReference type="EMBL" id="OFV68255.1"/>
    </source>
</evidence>
<dbReference type="SUPFAM" id="SSF53300">
    <property type="entry name" value="vWA-like"/>
    <property type="match status" value="1"/>
</dbReference>
<evidence type="ECO:0000259" key="4">
    <source>
        <dbReference type="PROSITE" id="PS51127"/>
    </source>
</evidence>
<dbReference type="SUPFAM" id="SSF49373">
    <property type="entry name" value="Invasin/intimin cell-adhesion fragments"/>
    <property type="match status" value="2"/>
</dbReference>
<dbReference type="AlphaFoldDB" id="A0A1F2PB20"/>
<dbReference type="InterPro" id="IPR036465">
    <property type="entry name" value="vWFA_dom_sf"/>
</dbReference>
<dbReference type="InterPro" id="IPR013783">
    <property type="entry name" value="Ig-like_fold"/>
</dbReference>
<name>A0A1F2PB20_9EURY</name>
<dbReference type="Gene3D" id="2.60.40.10">
    <property type="entry name" value="Immunoglobulins"/>
    <property type="match status" value="4"/>
</dbReference>
<gene>
    <name evidence="5" type="ORF">SCAL_000895</name>
</gene>
<dbReference type="PROSITE" id="PS51127">
    <property type="entry name" value="BIG1"/>
    <property type="match status" value="2"/>
</dbReference>
<feature type="domain" description="Big-1" evidence="4">
    <location>
        <begin position="1118"/>
        <end position="1210"/>
    </location>
</feature>
<keyword evidence="6" id="KW-1185">Reference proteome</keyword>
<dbReference type="InterPro" id="IPR035914">
    <property type="entry name" value="Sperma_CUB_dom_sf"/>
</dbReference>
<dbReference type="InterPro" id="IPR003344">
    <property type="entry name" value="Big_1_dom"/>
</dbReference>
<dbReference type="InterPro" id="IPR000859">
    <property type="entry name" value="CUB_dom"/>
</dbReference>
<keyword evidence="2" id="KW-1015">Disulfide bond</keyword>
<dbReference type="Gene3D" id="2.60.120.290">
    <property type="entry name" value="Spermadhesin, CUB domain"/>
    <property type="match status" value="1"/>
</dbReference>
<dbReference type="SUPFAM" id="SSF49854">
    <property type="entry name" value="Spermadhesin, CUB domain"/>
    <property type="match status" value="1"/>
</dbReference>
<dbReference type="Pfam" id="PF02369">
    <property type="entry name" value="Big_1"/>
    <property type="match status" value="1"/>
</dbReference>
<dbReference type="InterPro" id="IPR008964">
    <property type="entry name" value="Invasin/intimin_cell_adhesion"/>
</dbReference>
<feature type="domain" description="Big-1" evidence="4">
    <location>
        <begin position="1"/>
        <end position="86"/>
    </location>
</feature>
<dbReference type="Pfam" id="PF00092">
    <property type="entry name" value="VWA"/>
    <property type="match status" value="1"/>
</dbReference>
<comment type="caution">
    <text evidence="5">The sequence shown here is derived from an EMBL/GenBank/DDBJ whole genome shotgun (WGS) entry which is preliminary data.</text>
</comment>
<dbReference type="STRING" id="1838285.SCAL_000895"/>
<dbReference type="Pfam" id="PF13519">
    <property type="entry name" value="VWA_2"/>
    <property type="match status" value="1"/>
</dbReference>